<dbReference type="PATRIC" id="fig|1286171.3.peg.957"/>
<keyword evidence="2" id="KW-1185">Reference proteome</keyword>
<sequence>MKGITACFFGVKKSINFKIGVSGMPFFVINTDIKRTEKRSCNSLGCPFSA</sequence>
<dbReference type="STRING" id="1286171.EAL2_c10060"/>
<reference evidence="1 2" key="1">
    <citation type="journal article" date="2014" name="Genome Announc.">
        <title>Complete Genome Sequence of Amino Acid-Utilizing Eubacterium acidaminophilum al-2 (DSM 3953).</title>
        <authorList>
            <person name="Poehlein A."/>
            <person name="Andreesen J.R."/>
            <person name="Daniel R."/>
        </authorList>
    </citation>
    <scope>NUCLEOTIDE SEQUENCE [LARGE SCALE GENOMIC DNA]</scope>
    <source>
        <strain evidence="1 2">DSM 3953</strain>
    </source>
</reference>
<evidence type="ECO:0000313" key="2">
    <source>
        <dbReference type="Proteomes" id="UP000019591"/>
    </source>
</evidence>
<protein>
    <submittedName>
        <fullName evidence="1">Uncharacterized protein</fullName>
    </submittedName>
</protein>
<evidence type="ECO:0000313" key="1">
    <source>
        <dbReference type="EMBL" id="AHM56305.1"/>
    </source>
</evidence>
<dbReference type="HOGENOM" id="CLU_3117936_0_0_9"/>
<organism evidence="1 2">
    <name type="scientific">Peptoclostridium acidaminophilum DSM 3953</name>
    <dbReference type="NCBI Taxonomy" id="1286171"/>
    <lineage>
        <taxon>Bacteria</taxon>
        <taxon>Bacillati</taxon>
        <taxon>Bacillota</taxon>
        <taxon>Clostridia</taxon>
        <taxon>Peptostreptococcales</taxon>
        <taxon>Peptoclostridiaceae</taxon>
        <taxon>Peptoclostridium</taxon>
    </lineage>
</organism>
<dbReference type="AlphaFoldDB" id="W8T612"/>
<dbReference type="KEGG" id="eac:EAL2_c10060"/>
<dbReference type="EMBL" id="CP007452">
    <property type="protein sequence ID" value="AHM56305.1"/>
    <property type="molecule type" value="Genomic_DNA"/>
</dbReference>
<name>W8T612_PEPAC</name>
<dbReference type="Proteomes" id="UP000019591">
    <property type="component" value="Chromosome"/>
</dbReference>
<accession>W8T612</accession>
<proteinExistence type="predicted"/>
<gene>
    <name evidence="1" type="ORF">EAL2_c10060</name>
</gene>